<feature type="signal peptide" evidence="2">
    <location>
        <begin position="1"/>
        <end position="22"/>
    </location>
</feature>
<feature type="chain" id="PRO_5013393217" description="NarX-like N-terminal domain-containing protein" evidence="2">
    <location>
        <begin position="23"/>
        <end position="264"/>
    </location>
</feature>
<evidence type="ECO:0000256" key="1">
    <source>
        <dbReference type="SAM" id="Coils"/>
    </source>
</evidence>
<evidence type="ECO:0008006" key="5">
    <source>
        <dbReference type="Google" id="ProtNLM"/>
    </source>
</evidence>
<keyword evidence="2" id="KW-0732">Signal</keyword>
<dbReference type="AlphaFoldDB" id="A0A222FPE3"/>
<protein>
    <recommendedName>
        <fullName evidence="5">NarX-like N-terminal domain-containing protein</fullName>
    </recommendedName>
</protein>
<evidence type="ECO:0000256" key="2">
    <source>
        <dbReference type="SAM" id="SignalP"/>
    </source>
</evidence>
<evidence type="ECO:0000313" key="3">
    <source>
        <dbReference type="EMBL" id="ASP40103.1"/>
    </source>
</evidence>
<dbReference type="EMBL" id="CP022530">
    <property type="protein sequence ID" value="ASP40103.1"/>
    <property type="molecule type" value="Genomic_DNA"/>
</dbReference>
<proteinExistence type="predicted"/>
<reference evidence="3 4" key="1">
    <citation type="submission" date="2017-07" db="EMBL/GenBank/DDBJ databases">
        <title>Annotated genome sequence of Bacterioplanes sanyensis isolated from Red Sea.</title>
        <authorList>
            <person name="Rehman Z.U."/>
        </authorList>
    </citation>
    <scope>NUCLEOTIDE SEQUENCE [LARGE SCALE GENOMIC DNA]</scope>
    <source>
        <strain evidence="3 4">NV9</strain>
    </source>
</reference>
<dbReference type="RefSeq" id="WP_094061276.1">
    <property type="nucleotide sequence ID" value="NZ_CP022530.1"/>
</dbReference>
<dbReference type="KEGG" id="bsan:CHH28_16110"/>
<accession>A0A222FPE3</accession>
<keyword evidence="4" id="KW-1185">Reference proteome</keyword>
<dbReference type="OrthoDB" id="6358391at2"/>
<sequence length="264" mass="30162">MKSLTHFLFALLLSAISSSAFATPQQLMLDLQHMRLASTNAVTNFYMFSGLDADGKYDRRITRSMQRFNDALTSAEQLSPANGIRQEVEAIDAKWQEFSQLMEENRSDMRNRGYPNVRLVDEMGKLNVALVELASKAYVALRQRSNIEPSQLVQKSRDLALLMEEITSQYSARGTSNLGQVFMGYQGRSLENMAEQFQTELEELDAMINTDKARQIMADIAAKWQFMERSVRNYNENTVPFLVVSYNDRIVEHFEELESLIAAN</sequence>
<name>A0A222FPE3_9GAMM</name>
<feature type="coiled-coil region" evidence="1">
    <location>
        <begin position="187"/>
        <end position="214"/>
    </location>
</feature>
<gene>
    <name evidence="3" type="ORF">CHH28_16110</name>
</gene>
<organism evidence="3 4">
    <name type="scientific">Bacterioplanes sanyensis</name>
    <dbReference type="NCBI Taxonomy" id="1249553"/>
    <lineage>
        <taxon>Bacteria</taxon>
        <taxon>Pseudomonadati</taxon>
        <taxon>Pseudomonadota</taxon>
        <taxon>Gammaproteobacteria</taxon>
        <taxon>Oceanospirillales</taxon>
        <taxon>Oceanospirillaceae</taxon>
        <taxon>Bacterioplanes</taxon>
    </lineage>
</organism>
<evidence type="ECO:0000313" key="4">
    <source>
        <dbReference type="Proteomes" id="UP000202440"/>
    </source>
</evidence>
<dbReference type="Proteomes" id="UP000202440">
    <property type="component" value="Chromosome"/>
</dbReference>
<keyword evidence="1" id="KW-0175">Coiled coil</keyword>